<proteinExistence type="inferred from homology"/>
<organism evidence="12 13">
    <name type="scientific">Venturia inaequalis</name>
    <name type="common">Apple scab fungus</name>
    <dbReference type="NCBI Taxonomy" id="5025"/>
    <lineage>
        <taxon>Eukaryota</taxon>
        <taxon>Fungi</taxon>
        <taxon>Dikarya</taxon>
        <taxon>Ascomycota</taxon>
        <taxon>Pezizomycotina</taxon>
        <taxon>Dothideomycetes</taxon>
        <taxon>Pleosporomycetidae</taxon>
        <taxon>Venturiales</taxon>
        <taxon>Venturiaceae</taxon>
        <taxon>Venturia</taxon>
    </lineage>
</organism>
<dbReference type="CDD" id="cd00159">
    <property type="entry name" value="RhoGAP"/>
    <property type="match status" value="1"/>
</dbReference>
<reference evidence="12 13" key="1">
    <citation type="submission" date="2019-07" db="EMBL/GenBank/DDBJ databases">
        <title>Venturia inaequalis Genome Resource.</title>
        <authorList>
            <person name="Lichtner F.J."/>
        </authorList>
    </citation>
    <scope>NUCLEOTIDE SEQUENCE [LARGE SCALE GENOMIC DNA]</scope>
    <source>
        <strain evidence="12 13">DMI_063113</strain>
    </source>
</reference>
<feature type="compositionally biased region" description="Polar residues" evidence="7">
    <location>
        <begin position="1343"/>
        <end position="1355"/>
    </location>
</feature>
<dbReference type="SUPFAM" id="SSF103473">
    <property type="entry name" value="MFS general substrate transporter"/>
    <property type="match status" value="1"/>
</dbReference>
<keyword evidence="6 8" id="KW-0472">Membrane</keyword>
<feature type="region of interest" description="Disordered" evidence="7">
    <location>
        <begin position="146"/>
        <end position="175"/>
    </location>
</feature>
<feature type="region of interest" description="Disordered" evidence="7">
    <location>
        <begin position="1485"/>
        <end position="1651"/>
    </location>
</feature>
<dbReference type="InterPro" id="IPR020846">
    <property type="entry name" value="MFS_dom"/>
</dbReference>
<evidence type="ECO:0000259" key="11">
    <source>
        <dbReference type="PROSITE" id="PS50850"/>
    </source>
</evidence>
<keyword evidence="3" id="KW-0813">Transport</keyword>
<keyword evidence="4 8" id="KW-0812">Transmembrane</keyword>
<feature type="domain" description="CRAL-TRIO" evidence="9">
    <location>
        <begin position="852"/>
        <end position="1020"/>
    </location>
</feature>
<evidence type="ECO:0000256" key="7">
    <source>
        <dbReference type="SAM" id="MobiDB-lite"/>
    </source>
</evidence>
<feature type="region of interest" description="Disordered" evidence="7">
    <location>
        <begin position="1326"/>
        <end position="1365"/>
    </location>
</feature>
<accession>A0A8H3VKS0</accession>
<protein>
    <recommendedName>
        <fullName evidence="14">Major facilitator superfamily (MFS) profile domain-containing protein</fullName>
    </recommendedName>
</protein>
<dbReference type="GO" id="GO:0007165">
    <property type="term" value="P:signal transduction"/>
    <property type="evidence" value="ECO:0007669"/>
    <property type="project" value="InterPro"/>
</dbReference>
<comment type="similarity">
    <text evidence="2">Belongs to the major facilitator superfamily. Sugar transporter (TC 2.A.1.1) family.</text>
</comment>
<feature type="transmembrane region" description="Helical" evidence="8">
    <location>
        <begin position="769"/>
        <end position="786"/>
    </location>
</feature>
<comment type="subcellular location">
    <subcellularLocation>
        <location evidence="1">Membrane</location>
        <topology evidence="1">Multi-pass membrane protein</topology>
    </subcellularLocation>
</comment>
<evidence type="ECO:0000256" key="5">
    <source>
        <dbReference type="ARBA" id="ARBA00022989"/>
    </source>
</evidence>
<dbReference type="InterPro" id="IPR003663">
    <property type="entry name" value="Sugar/inositol_transpt"/>
</dbReference>
<dbReference type="GO" id="GO:0005351">
    <property type="term" value="F:carbohydrate:proton symporter activity"/>
    <property type="evidence" value="ECO:0007669"/>
    <property type="project" value="TreeGrafter"/>
</dbReference>
<keyword evidence="13" id="KW-1185">Reference proteome</keyword>
<dbReference type="Pfam" id="PF13716">
    <property type="entry name" value="CRAL_TRIO_2"/>
    <property type="match status" value="1"/>
</dbReference>
<evidence type="ECO:0000259" key="10">
    <source>
        <dbReference type="PROSITE" id="PS50238"/>
    </source>
</evidence>
<feature type="compositionally biased region" description="Polar residues" evidence="7">
    <location>
        <begin position="1525"/>
        <end position="1558"/>
    </location>
</feature>
<feature type="compositionally biased region" description="Basic and acidic residues" evidence="7">
    <location>
        <begin position="254"/>
        <end position="277"/>
    </location>
</feature>
<feature type="region of interest" description="Disordered" evidence="7">
    <location>
        <begin position="1398"/>
        <end position="1429"/>
    </location>
</feature>
<evidence type="ECO:0000256" key="4">
    <source>
        <dbReference type="ARBA" id="ARBA00022692"/>
    </source>
</evidence>
<keyword evidence="5 8" id="KW-1133">Transmembrane helix</keyword>
<feature type="transmembrane region" description="Helical" evidence="8">
    <location>
        <begin position="391"/>
        <end position="410"/>
    </location>
</feature>
<dbReference type="InterPro" id="IPR036259">
    <property type="entry name" value="MFS_trans_sf"/>
</dbReference>
<feature type="region of interest" description="Disordered" evidence="7">
    <location>
        <begin position="232"/>
        <end position="319"/>
    </location>
</feature>
<dbReference type="SUPFAM" id="SSF48350">
    <property type="entry name" value="GTPase activation domain, GAP"/>
    <property type="match status" value="1"/>
</dbReference>
<dbReference type="GO" id="GO:0016020">
    <property type="term" value="C:membrane"/>
    <property type="evidence" value="ECO:0007669"/>
    <property type="project" value="UniProtKB-SubCell"/>
</dbReference>
<dbReference type="Pfam" id="PF00620">
    <property type="entry name" value="RhoGAP"/>
    <property type="match status" value="1"/>
</dbReference>
<feature type="transmembrane region" description="Helical" evidence="8">
    <location>
        <begin position="746"/>
        <end position="763"/>
    </location>
</feature>
<dbReference type="SMART" id="SM00324">
    <property type="entry name" value="RhoGAP"/>
    <property type="match status" value="1"/>
</dbReference>
<evidence type="ECO:0000313" key="12">
    <source>
        <dbReference type="EMBL" id="KAE9992057.1"/>
    </source>
</evidence>
<feature type="compositionally biased region" description="Basic and acidic residues" evidence="7">
    <location>
        <begin position="1642"/>
        <end position="1651"/>
    </location>
</feature>
<evidence type="ECO:0000256" key="3">
    <source>
        <dbReference type="ARBA" id="ARBA00022448"/>
    </source>
</evidence>
<evidence type="ECO:0008006" key="14">
    <source>
        <dbReference type="Google" id="ProtNLM"/>
    </source>
</evidence>
<dbReference type="SUPFAM" id="SSF52087">
    <property type="entry name" value="CRAL/TRIO domain"/>
    <property type="match status" value="1"/>
</dbReference>
<gene>
    <name evidence="12" type="ORF">EG327_010269</name>
</gene>
<dbReference type="PANTHER" id="PTHR48022">
    <property type="entry name" value="PLASTIDIC GLUCOSE TRANSPORTER 4"/>
    <property type="match status" value="1"/>
</dbReference>
<dbReference type="NCBIfam" id="TIGR00879">
    <property type="entry name" value="SP"/>
    <property type="match status" value="1"/>
</dbReference>
<feature type="compositionally biased region" description="Low complexity" evidence="7">
    <location>
        <begin position="278"/>
        <end position="289"/>
    </location>
</feature>
<dbReference type="PROSITE" id="PS50191">
    <property type="entry name" value="CRAL_TRIO"/>
    <property type="match status" value="1"/>
</dbReference>
<feature type="domain" description="Major facilitator superfamily (MFS) profile" evidence="11">
    <location>
        <begin position="339"/>
        <end position="790"/>
    </location>
</feature>
<dbReference type="PROSITE" id="PS50238">
    <property type="entry name" value="RHOGAP"/>
    <property type="match status" value="1"/>
</dbReference>
<dbReference type="InterPro" id="IPR036865">
    <property type="entry name" value="CRAL-TRIO_dom_sf"/>
</dbReference>
<dbReference type="Gene3D" id="3.40.525.10">
    <property type="entry name" value="CRAL-TRIO lipid binding domain"/>
    <property type="match status" value="1"/>
</dbReference>
<evidence type="ECO:0000256" key="2">
    <source>
        <dbReference type="ARBA" id="ARBA00010992"/>
    </source>
</evidence>
<dbReference type="PANTHER" id="PTHR48022:SF91">
    <property type="entry name" value="MAJOR FACILITATOR SUPERFAMILY (MFS) PROFILE DOMAIN-CONTAINING PROTEIN-RELATED"/>
    <property type="match status" value="1"/>
</dbReference>
<name>A0A8H3VKS0_VENIN</name>
<dbReference type="Gene3D" id="1.20.1250.20">
    <property type="entry name" value="MFS general substrate transporter like domains"/>
    <property type="match status" value="1"/>
</dbReference>
<evidence type="ECO:0000256" key="1">
    <source>
        <dbReference type="ARBA" id="ARBA00004141"/>
    </source>
</evidence>
<feature type="transmembrane region" description="Helical" evidence="8">
    <location>
        <begin position="661"/>
        <end position="679"/>
    </location>
</feature>
<feature type="transmembrane region" description="Helical" evidence="8">
    <location>
        <begin position="476"/>
        <end position="495"/>
    </location>
</feature>
<evidence type="ECO:0000259" key="9">
    <source>
        <dbReference type="PROSITE" id="PS50191"/>
    </source>
</evidence>
<feature type="compositionally biased region" description="Polar residues" evidence="7">
    <location>
        <begin position="1507"/>
        <end position="1517"/>
    </location>
</feature>
<dbReference type="InterPro" id="IPR050360">
    <property type="entry name" value="MFS_Sugar_Transporters"/>
</dbReference>
<feature type="transmembrane region" description="Helical" evidence="8">
    <location>
        <begin position="337"/>
        <end position="355"/>
    </location>
</feature>
<sequence>MDSEIPPKPRRLTLVPSDEDLRNPIPPHTAAPSITEFRTAQDPNSVRHNENAGPIGTNGNQSSVDQIVAESYKQEKPYEPYSTVTTLPTSSTAELVARRPTTCGSPLSTRRMESFYSCRDTSSPVPPYGGDSESVYTLDADERRGFVPPPLNLREKRRSLSPGEVLSTPESTGDRSVFGHGQEHPVAPAELVHLNYIENPSVHPAHRGVAPDNVPGRQSSIARSYAKLISNGSMERRETDRGGALADAAEAALEESRKRNEDEMERQMRDQQQKKISDATTATAVSSSSHAPDRVGGEKKFDFTPPTEPARTDLKEKTVETSAPAEAEIKYKTFRTFFMGIIVSMGGLIFGYGGIGQIGGFLNMPDYIARFGNETRIDGARELSAVRTGTIVGLLMIGALIGSLIAAPITDRFGRKWCIALWAGVFIVGQVIEIATQRAWYQLVVGRTIEGVGIGGLSILTPLYMGEIAPKQIRGVMISCYQLFITTGILLASLVNLGTHKMTTQASWRITMGISLVWPSIMAIGVLFLDESPRWDYRNGNTERAERTIAKTYTVQPGHSYVTAELQGIQTALNAETAAADVRWYDVFKAPTMLRRIAVGMILQMLQQLTGINYFFSYATVLFKVAGVGDGYVTSVILGTVNFVATFAGLWVAGNVGHRKALIIGGLWISVCLFIYAATGTEFIDGKLIHNAAEVKRGGAVLVVFTCFAIVGFATTWGPLPWAVCAEIYPAQYRATSMAFSTASNWVFNFLIAFCTPFITKAIGFKFGYVFAAALLAGAFFVFAMVHETKDKSLEAIDQMILDGVKPWKSPRRDWLMDDLYTKKQVMRHFKQRVRGSSISAVAPPPGSVDHNPQMSKAATSILYRSPLNSKANHPIYILNAAALPDTNEVDYDTLLPYVLARLPGEEELVHGAEYEVILFAGGPEDGATSAKKSYPGIGWFLQAYHVLSRAMRKRIQRLYIVHQRTWIRMMFEVFSTVASPKFRKKIVHASTLTDLAKYINIQDLLIPPSAYLRDREVNPDIHVQHVSGRRAFSSRVPLPKNFDGQSRLPRVLRETTNFILLDENIITEGMFRIPPHVKLKEILREAYDRGQKFIVWKEQGVALPMPNYEHMHNITSIIGEIDQHEAYGVHLAAGLMKLWYAELREPLFPSNCYRDLRKIFGNVEEPPSLQSLTELFSTHSEWSILPMTSREICTRHLIPVLAAVSTRSDANKMTAENLAVCFAPTLVCGPDQLEDAKISSIIRRILTAACEMWSQGLREACGVDERAFALDLQPPSRMDDYEDPLLHEIPEINQHVRHASNESPVSPAGFQEEQKVGFINMRDNDSLSEKEAPPPLPPRQPSVQHDQQSGTIPATRTPVESYMPPPATRRIIVNHNQESGAISEATRSAGAYIPPAPFRRTTMNQESGINPAAPRRSAEVYGRPPRRSTLTLDQDSAIISAATMNQEPGINPAAPRRSAEVYGRPPRRSTLTLDQDSVIISAATRSSVDMGSRPTPRQLFNDHNQEPGTTPATIGSSVEMPTRPSLSRVLTTATVDSQDSQNWQAQTEELSVRTENPNLRRKPAPPLTVPPRYSTISSAPDDVSESPSQFTAPSNGFGSPWRKDWSFDTNGVESPVDVSRQNSVLRRKPVTPSSGSWDDGVVGKRGDGKD</sequence>
<feature type="region of interest" description="Disordered" evidence="7">
    <location>
        <begin position="1448"/>
        <end position="1471"/>
    </location>
</feature>
<dbReference type="Pfam" id="PF00083">
    <property type="entry name" value="Sugar_tr"/>
    <property type="match status" value="1"/>
</dbReference>
<evidence type="ECO:0000256" key="8">
    <source>
        <dbReference type="SAM" id="Phobius"/>
    </source>
</evidence>
<dbReference type="InterPro" id="IPR000198">
    <property type="entry name" value="RhoGAP_dom"/>
</dbReference>
<dbReference type="Proteomes" id="UP000490939">
    <property type="component" value="Unassembled WGS sequence"/>
</dbReference>
<dbReference type="PROSITE" id="PS50850">
    <property type="entry name" value="MFS"/>
    <property type="match status" value="1"/>
</dbReference>
<dbReference type="InterPro" id="IPR005828">
    <property type="entry name" value="MFS_sugar_transport-like"/>
</dbReference>
<feature type="transmembrane region" description="Helical" evidence="8">
    <location>
        <begin position="417"/>
        <end position="435"/>
    </location>
</feature>
<dbReference type="InterPro" id="IPR005829">
    <property type="entry name" value="Sugar_transporter_CS"/>
</dbReference>
<feature type="transmembrane region" description="Helical" evidence="8">
    <location>
        <begin position="597"/>
        <end position="616"/>
    </location>
</feature>
<feature type="compositionally biased region" description="Basic and acidic residues" evidence="7">
    <location>
        <begin position="291"/>
        <end position="302"/>
    </location>
</feature>
<dbReference type="CDD" id="cd17356">
    <property type="entry name" value="MFS_HXT"/>
    <property type="match status" value="1"/>
</dbReference>
<dbReference type="InterPro" id="IPR001251">
    <property type="entry name" value="CRAL-TRIO_dom"/>
</dbReference>
<feature type="domain" description="Rho-GAP" evidence="10">
    <location>
        <begin position="1037"/>
        <end position="1254"/>
    </location>
</feature>
<feature type="compositionally biased region" description="Polar residues" evidence="7">
    <location>
        <begin position="82"/>
        <end position="93"/>
    </location>
</feature>
<dbReference type="InterPro" id="IPR008936">
    <property type="entry name" value="Rho_GTPase_activation_prot"/>
</dbReference>
<feature type="transmembrane region" description="Helical" evidence="8">
    <location>
        <begin position="441"/>
        <end position="464"/>
    </location>
</feature>
<dbReference type="PROSITE" id="PS00217">
    <property type="entry name" value="SUGAR_TRANSPORT_2"/>
    <property type="match status" value="1"/>
</dbReference>
<dbReference type="PRINTS" id="PR00171">
    <property type="entry name" value="SUGRTRNSPORT"/>
</dbReference>
<dbReference type="EMBL" id="WNWR01000072">
    <property type="protein sequence ID" value="KAE9992057.1"/>
    <property type="molecule type" value="Genomic_DNA"/>
</dbReference>
<dbReference type="CDD" id="cd00170">
    <property type="entry name" value="SEC14"/>
    <property type="match status" value="1"/>
</dbReference>
<feature type="region of interest" description="Disordered" evidence="7">
    <location>
        <begin position="1"/>
        <end position="108"/>
    </location>
</feature>
<feature type="transmembrane region" description="Helical" evidence="8">
    <location>
        <begin position="699"/>
        <end position="725"/>
    </location>
</feature>
<feature type="transmembrane region" description="Helical" evidence="8">
    <location>
        <begin position="507"/>
        <end position="529"/>
    </location>
</feature>
<comment type="caution">
    <text evidence="12">The sequence shown here is derived from an EMBL/GenBank/DDBJ whole genome shotgun (WGS) entry which is preliminary data.</text>
</comment>
<evidence type="ECO:0000256" key="6">
    <source>
        <dbReference type="ARBA" id="ARBA00023136"/>
    </source>
</evidence>
<feature type="compositionally biased region" description="Basic and acidic residues" evidence="7">
    <location>
        <begin position="310"/>
        <end position="319"/>
    </location>
</feature>
<feature type="transmembrane region" description="Helical" evidence="8">
    <location>
        <begin position="636"/>
        <end position="654"/>
    </location>
</feature>
<feature type="compositionally biased region" description="Polar residues" evidence="7">
    <location>
        <begin position="1586"/>
        <end position="1598"/>
    </location>
</feature>
<evidence type="ECO:0000313" key="13">
    <source>
        <dbReference type="Proteomes" id="UP000490939"/>
    </source>
</evidence>
<dbReference type="Gene3D" id="1.10.555.10">
    <property type="entry name" value="Rho GTPase activation protein"/>
    <property type="match status" value="1"/>
</dbReference>